<sequence length="134" mass="14605">MTHQGPSGGMSVQVDRLSVYAVVTVGGAIDFGSHERLAERLTEALELTRVALIVNMAAVNFCDSAGLRVFARVIRETRMRGISLVVTGLHGRVENVFTMTGLQQEMFVRSDVDSAVDWLETGQSRLAFKPGEHA</sequence>
<comment type="similarity">
    <text evidence="1 2">Belongs to the anti-sigma-factor antagonist family.</text>
</comment>
<comment type="caution">
    <text evidence="4">The sequence shown here is derived from an EMBL/GenBank/DDBJ whole genome shotgun (WGS) entry which is preliminary data.</text>
</comment>
<protein>
    <recommendedName>
        <fullName evidence="2">Anti-sigma factor antagonist</fullName>
    </recommendedName>
</protein>
<dbReference type="PANTHER" id="PTHR33495">
    <property type="entry name" value="ANTI-SIGMA FACTOR ANTAGONIST TM_1081-RELATED-RELATED"/>
    <property type="match status" value="1"/>
</dbReference>
<dbReference type="PROSITE" id="PS50801">
    <property type="entry name" value="STAS"/>
    <property type="match status" value="1"/>
</dbReference>
<organism evidence="4 5">
    <name type="scientific">Actinomadura fulvescens</name>
    <dbReference type="NCBI Taxonomy" id="46160"/>
    <lineage>
        <taxon>Bacteria</taxon>
        <taxon>Bacillati</taxon>
        <taxon>Actinomycetota</taxon>
        <taxon>Actinomycetes</taxon>
        <taxon>Streptosporangiales</taxon>
        <taxon>Thermomonosporaceae</taxon>
        <taxon>Actinomadura</taxon>
    </lineage>
</organism>
<evidence type="ECO:0000259" key="3">
    <source>
        <dbReference type="PROSITE" id="PS50801"/>
    </source>
</evidence>
<evidence type="ECO:0000313" key="4">
    <source>
        <dbReference type="EMBL" id="GAA2611720.1"/>
    </source>
</evidence>
<feature type="domain" description="STAS" evidence="3">
    <location>
        <begin position="10"/>
        <end position="119"/>
    </location>
</feature>
<dbReference type="Proteomes" id="UP001501509">
    <property type="component" value="Unassembled WGS sequence"/>
</dbReference>
<dbReference type="CDD" id="cd07043">
    <property type="entry name" value="STAS_anti-anti-sigma_factors"/>
    <property type="match status" value="1"/>
</dbReference>
<dbReference type="InterPro" id="IPR036513">
    <property type="entry name" value="STAS_dom_sf"/>
</dbReference>
<evidence type="ECO:0000256" key="2">
    <source>
        <dbReference type="RuleBase" id="RU003749"/>
    </source>
</evidence>
<dbReference type="NCBIfam" id="TIGR00377">
    <property type="entry name" value="ant_ant_sig"/>
    <property type="match status" value="1"/>
</dbReference>
<evidence type="ECO:0000313" key="5">
    <source>
        <dbReference type="Proteomes" id="UP001501509"/>
    </source>
</evidence>
<accession>A0ABN3Q1E3</accession>
<name>A0ABN3Q1E3_9ACTN</name>
<dbReference type="EMBL" id="BAAATD010000007">
    <property type="protein sequence ID" value="GAA2611720.1"/>
    <property type="molecule type" value="Genomic_DNA"/>
</dbReference>
<evidence type="ECO:0000256" key="1">
    <source>
        <dbReference type="ARBA" id="ARBA00009013"/>
    </source>
</evidence>
<keyword evidence="5" id="KW-1185">Reference proteome</keyword>
<dbReference type="PANTHER" id="PTHR33495:SF2">
    <property type="entry name" value="ANTI-SIGMA FACTOR ANTAGONIST TM_1081-RELATED"/>
    <property type="match status" value="1"/>
</dbReference>
<reference evidence="4 5" key="1">
    <citation type="journal article" date="2019" name="Int. J. Syst. Evol. Microbiol.">
        <title>The Global Catalogue of Microorganisms (GCM) 10K type strain sequencing project: providing services to taxonomists for standard genome sequencing and annotation.</title>
        <authorList>
            <consortium name="The Broad Institute Genomics Platform"/>
            <consortium name="The Broad Institute Genome Sequencing Center for Infectious Disease"/>
            <person name="Wu L."/>
            <person name="Ma J."/>
        </authorList>
    </citation>
    <scope>NUCLEOTIDE SEQUENCE [LARGE SCALE GENOMIC DNA]</scope>
    <source>
        <strain evidence="4 5">JCM 6833</strain>
    </source>
</reference>
<dbReference type="InterPro" id="IPR003658">
    <property type="entry name" value="Anti-sigma_ant"/>
</dbReference>
<dbReference type="InterPro" id="IPR002645">
    <property type="entry name" value="STAS_dom"/>
</dbReference>
<dbReference type="SUPFAM" id="SSF52091">
    <property type="entry name" value="SpoIIaa-like"/>
    <property type="match status" value="1"/>
</dbReference>
<gene>
    <name evidence="4" type="ORF">GCM10010411_52800</name>
</gene>
<dbReference type="RefSeq" id="WP_344545070.1">
    <property type="nucleotide sequence ID" value="NZ_BAAATD010000007.1"/>
</dbReference>
<dbReference type="Gene3D" id="3.30.750.24">
    <property type="entry name" value="STAS domain"/>
    <property type="match status" value="1"/>
</dbReference>
<dbReference type="Pfam" id="PF01740">
    <property type="entry name" value="STAS"/>
    <property type="match status" value="1"/>
</dbReference>
<proteinExistence type="inferred from homology"/>